<organism evidence="1 2">
    <name type="scientific">Flavobacterium hydrocarbonoxydans</name>
    <dbReference type="NCBI Taxonomy" id="2683249"/>
    <lineage>
        <taxon>Bacteria</taxon>
        <taxon>Pseudomonadati</taxon>
        <taxon>Bacteroidota</taxon>
        <taxon>Flavobacteriia</taxon>
        <taxon>Flavobacteriales</taxon>
        <taxon>Flavobacteriaceae</taxon>
        <taxon>Flavobacterium</taxon>
    </lineage>
</organism>
<dbReference type="EMBL" id="WSTB01000007">
    <property type="protein sequence ID" value="MWB95525.1"/>
    <property type="molecule type" value="Genomic_DNA"/>
</dbReference>
<dbReference type="RefSeq" id="WP_160375448.1">
    <property type="nucleotide sequence ID" value="NZ_WSTB01000007.1"/>
</dbReference>
<reference evidence="1 2" key="1">
    <citation type="submission" date="2019-12" db="EMBL/GenBank/DDBJ databases">
        <authorList>
            <person name="Kim Y.S."/>
        </authorList>
    </citation>
    <scope>NUCLEOTIDE SEQUENCE [LARGE SCALE GENOMIC DNA]</scope>
    <source>
        <strain evidence="1 2">GA093</strain>
    </source>
</reference>
<comment type="caution">
    <text evidence="1">The sequence shown here is derived from an EMBL/GenBank/DDBJ whole genome shotgun (WGS) entry which is preliminary data.</text>
</comment>
<name>A0A6I4NSQ3_9FLAO</name>
<accession>A0A6I4NSQ3</accession>
<sequence>MIVSPQNIENSILNKNLSNREALGTCCYINGSTLTSSTQLNLCAPNAEAVVNAGSTATYQYVNATGTSSSITWSYTANPVNSMSLTVNGSSVSVTFSSSFINGTLSAAGSGGTAQTCNTILNITKSGGTVCCSPTFDAFYICDGTVKGKGAVVPFVNGCDVNTISSIVWNLGGAKWVAGPLAGQSGGTMLPPFNQYSKNIGYYQCQYGMFQISATYNFNNGCPPKTYNLNVTPSN</sequence>
<protein>
    <submittedName>
        <fullName evidence="1">Uncharacterized protein</fullName>
    </submittedName>
</protein>
<keyword evidence="2" id="KW-1185">Reference proteome</keyword>
<proteinExistence type="predicted"/>
<dbReference type="Proteomes" id="UP000471501">
    <property type="component" value="Unassembled WGS sequence"/>
</dbReference>
<dbReference type="AlphaFoldDB" id="A0A6I4NSQ3"/>
<evidence type="ECO:0000313" key="2">
    <source>
        <dbReference type="Proteomes" id="UP000471501"/>
    </source>
</evidence>
<gene>
    <name evidence="1" type="ORF">GON26_14235</name>
</gene>
<evidence type="ECO:0000313" key="1">
    <source>
        <dbReference type="EMBL" id="MWB95525.1"/>
    </source>
</evidence>